<evidence type="ECO:0000313" key="2">
    <source>
        <dbReference type="Proteomes" id="UP000485058"/>
    </source>
</evidence>
<reference evidence="1 2" key="1">
    <citation type="submission" date="2020-02" db="EMBL/GenBank/DDBJ databases">
        <title>Draft genome sequence of Haematococcus lacustris strain NIES-144.</title>
        <authorList>
            <person name="Morimoto D."/>
            <person name="Nakagawa S."/>
            <person name="Yoshida T."/>
            <person name="Sawayama S."/>
        </authorList>
    </citation>
    <scope>NUCLEOTIDE SEQUENCE [LARGE SCALE GENOMIC DNA]</scope>
    <source>
        <strain evidence="1 2">NIES-144</strain>
    </source>
</reference>
<dbReference type="EMBL" id="BLLF01000235">
    <property type="protein sequence ID" value="GFH09448.1"/>
    <property type="molecule type" value="Genomic_DNA"/>
</dbReference>
<dbReference type="AlphaFoldDB" id="A0A699YNU7"/>
<name>A0A699YNU7_HAELA</name>
<protein>
    <submittedName>
        <fullName evidence="1">Uncharacterized protein</fullName>
    </submittedName>
</protein>
<evidence type="ECO:0000313" key="1">
    <source>
        <dbReference type="EMBL" id="GFH09448.1"/>
    </source>
</evidence>
<gene>
    <name evidence="1" type="ORF">HaLaN_04589</name>
</gene>
<accession>A0A699YNU7</accession>
<dbReference type="Proteomes" id="UP000485058">
    <property type="component" value="Unassembled WGS sequence"/>
</dbReference>
<sequence>IDAIGTQVLSTSVIAQRAVVVSLAFSAVNCLKFGWKLWKAADDAGLKLHQYFKYVLLLKGNYECAPATMTTAIHKCCSLQC</sequence>
<comment type="caution">
    <text evidence="1">The sequence shown here is derived from an EMBL/GenBank/DDBJ whole genome shotgun (WGS) entry which is preliminary data.</text>
</comment>
<proteinExistence type="predicted"/>
<organism evidence="1 2">
    <name type="scientific">Haematococcus lacustris</name>
    <name type="common">Green alga</name>
    <name type="synonym">Haematococcus pluvialis</name>
    <dbReference type="NCBI Taxonomy" id="44745"/>
    <lineage>
        <taxon>Eukaryota</taxon>
        <taxon>Viridiplantae</taxon>
        <taxon>Chlorophyta</taxon>
        <taxon>core chlorophytes</taxon>
        <taxon>Chlorophyceae</taxon>
        <taxon>CS clade</taxon>
        <taxon>Chlamydomonadales</taxon>
        <taxon>Haematococcaceae</taxon>
        <taxon>Haematococcus</taxon>
    </lineage>
</organism>
<feature type="non-terminal residue" evidence="1">
    <location>
        <position position="1"/>
    </location>
</feature>
<keyword evidence="2" id="KW-1185">Reference proteome</keyword>